<organism evidence="1 2">
    <name type="scientific">Rugamonas apoptosis</name>
    <dbReference type="NCBI Taxonomy" id="2758570"/>
    <lineage>
        <taxon>Bacteria</taxon>
        <taxon>Pseudomonadati</taxon>
        <taxon>Pseudomonadota</taxon>
        <taxon>Betaproteobacteria</taxon>
        <taxon>Burkholderiales</taxon>
        <taxon>Oxalobacteraceae</taxon>
        <taxon>Telluria group</taxon>
        <taxon>Rugamonas</taxon>
    </lineage>
</organism>
<comment type="caution">
    <text evidence="1">The sequence shown here is derived from an EMBL/GenBank/DDBJ whole genome shotgun (WGS) entry which is preliminary data.</text>
</comment>
<dbReference type="AlphaFoldDB" id="A0A7W2FCL5"/>
<reference evidence="1 2" key="1">
    <citation type="submission" date="2020-07" db="EMBL/GenBank/DDBJ databases">
        <title>Novel species isolated from subtropical streams in China.</title>
        <authorList>
            <person name="Lu H."/>
        </authorList>
    </citation>
    <scope>NUCLEOTIDE SEQUENCE [LARGE SCALE GENOMIC DNA]</scope>
    <source>
        <strain evidence="1 2">LX47W</strain>
    </source>
</reference>
<protein>
    <submittedName>
        <fullName evidence="1">Uncharacterized protein</fullName>
    </submittedName>
</protein>
<dbReference type="RefSeq" id="WP_182155419.1">
    <property type="nucleotide sequence ID" value="NZ_JACEZU010000009.1"/>
</dbReference>
<keyword evidence="2" id="KW-1185">Reference proteome</keyword>
<sequence length="63" mass="6617">MDRIEVGFGGSALCLDERDLYVSIAGLVMASKPLMELSVDVMSVSEVVGGNAQGPMRTIGLTE</sequence>
<evidence type="ECO:0000313" key="2">
    <source>
        <dbReference type="Proteomes" id="UP000573499"/>
    </source>
</evidence>
<proteinExistence type="predicted"/>
<dbReference type="EMBL" id="JACEZU010000009">
    <property type="protein sequence ID" value="MBA5689142.1"/>
    <property type="molecule type" value="Genomic_DNA"/>
</dbReference>
<name>A0A7W2FCL5_9BURK</name>
<accession>A0A7W2FCL5</accession>
<evidence type="ECO:0000313" key="1">
    <source>
        <dbReference type="EMBL" id="MBA5689142.1"/>
    </source>
</evidence>
<dbReference type="Proteomes" id="UP000573499">
    <property type="component" value="Unassembled WGS sequence"/>
</dbReference>
<gene>
    <name evidence="1" type="ORF">H3H39_19040</name>
</gene>